<dbReference type="Pfam" id="PF26640">
    <property type="entry name" value="DUF8212"/>
    <property type="match status" value="1"/>
</dbReference>
<dbReference type="EMBL" id="PQXK01000238">
    <property type="protein sequence ID" value="TGO33576.1"/>
    <property type="molecule type" value="Genomic_DNA"/>
</dbReference>
<comment type="caution">
    <text evidence="3">The sequence shown here is derived from an EMBL/GenBank/DDBJ whole genome shotgun (WGS) entry which is preliminary data.</text>
</comment>
<dbReference type="InterPro" id="IPR058525">
    <property type="entry name" value="DUF8212"/>
</dbReference>
<evidence type="ECO:0000313" key="3">
    <source>
        <dbReference type="EMBL" id="TGO33576.1"/>
    </source>
</evidence>
<dbReference type="Pfam" id="PF06985">
    <property type="entry name" value="HET"/>
    <property type="match status" value="1"/>
</dbReference>
<dbReference type="AlphaFoldDB" id="A0A4Z1G9C4"/>
<dbReference type="Proteomes" id="UP000297814">
    <property type="component" value="Unassembled WGS sequence"/>
</dbReference>
<dbReference type="PANTHER" id="PTHR10622:SF10">
    <property type="entry name" value="HET DOMAIN-CONTAINING PROTEIN"/>
    <property type="match status" value="1"/>
</dbReference>
<dbReference type="PANTHER" id="PTHR10622">
    <property type="entry name" value="HET DOMAIN-CONTAINING PROTEIN"/>
    <property type="match status" value="1"/>
</dbReference>
<evidence type="ECO:0000259" key="2">
    <source>
        <dbReference type="Pfam" id="PF26640"/>
    </source>
</evidence>
<organism evidence="3 4">
    <name type="scientific">Botrytis hyacinthi</name>
    <dbReference type="NCBI Taxonomy" id="278943"/>
    <lineage>
        <taxon>Eukaryota</taxon>
        <taxon>Fungi</taxon>
        <taxon>Dikarya</taxon>
        <taxon>Ascomycota</taxon>
        <taxon>Pezizomycotina</taxon>
        <taxon>Leotiomycetes</taxon>
        <taxon>Helotiales</taxon>
        <taxon>Sclerotiniaceae</taxon>
        <taxon>Botrytis</taxon>
    </lineage>
</organism>
<evidence type="ECO:0000259" key="1">
    <source>
        <dbReference type="Pfam" id="PF06985"/>
    </source>
</evidence>
<protein>
    <submittedName>
        <fullName evidence="3">Uncharacterized protein</fullName>
    </submittedName>
</protein>
<sequence>MRLLDTKDTENLRVQEFSQRNIPSYAILSHRWEEEEVTFEDVKNGDLKQKKGFAKLKECRRRAREDGYDWVWADTCCIDKSSSAELSEAINSMYHWYQESAVCYAYLSDVKEIDSLSQSKWFTRGWKLQELIAPRHLLLFDTHWRLLGTKGEHATTIEYITRIDRDVILGLLYPGSCNVAQRMSWASERETSREEDLAYCLMGLFDIHMLPMYGEGSQNAYLRLQQEILKRTSDQTLFLWTAAHEPYNQGLLAISPSAFCTHHHCLSWLPLNSRSTRDSMSAYTSLIPSNCTPRGFQYNKQTGIYINGPPVDTKSAFGSNALQLSLLSYDSSQNSFSVNSLPAHSYTMVCLDVLSWNNDRIFLTLIPEHPQNPNTSRMIIDRMGAFRRPASTNLESRPRIDMPLSMERQTITVSQVDTSTSGSPVKFRLSPRLESRVKFTKAFIFNLMAQTFV</sequence>
<keyword evidence="4" id="KW-1185">Reference proteome</keyword>
<name>A0A4Z1G9C4_9HELO</name>
<proteinExistence type="predicted"/>
<feature type="domain" description="Heterokaryon incompatibility" evidence="1">
    <location>
        <begin position="25"/>
        <end position="112"/>
    </location>
</feature>
<accession>A0A4Z1G9C4</accession>
<feature type="domain" description="DUF8212" evidence="2">
    <location>
        <begin position="220"/>
        <end position="248"/>
    </location>
</feature>
<dbReference type="InterPro" id="IPR010730">
    <property type="entry name" value="HET"/>
</dbReference>
<reference evidence="3 4" key="1">
    <citation type="submission" date="2017-12" db="EMBL/GenBank/DDBJ databases">
        <title>Comparative genomics of Botrytis spp.</title>
        <authorList>
            <person name="Valero-Jimenez C.A."/>
            <person name="Tapia P."/>
            <person name="Veloso J."/>
            <person name="Silva-Moreno E."/>
            <person name="Staats M."/>
            <person name="Valdes J.H."/>
            <person name="Van Kan J.A.L."/>
        </authorList>
    </citation>
    <scope>NUCLEOTIDE SEQUENCE [LARGE SCALE GENOMIC DNA]</scope>
    <source>
        <strain evidence="3 4">Bh0001</strain>
    </source>
</reference>
<evidence type="ECO:0000313" key="4">
    <source>
        <dbReference type="Proteomes" id="UP000297814"/>
    </source>
</evidence>
<gene>
    <name evidence="3" type="ORF">BHYA_0238g00010</name>
</gene>